<evidence type="ECO:0000256" key="2">
    <source>
        <dbReference type="ARBA" id="ARBA00022448"/>
    </source>
</evidence>
<proteinExistence type="inferred from homology"/>
<keyword evidence="6" id="KW-0999">Mitochondrion inner membrane</keyword>
<evidence type="ECO:0000313" key="13">
    <source>
        <dbReference type="Proteomes" id="UP000694923"/>
    </source>
</evidence>
<evidence type="ECO:0000256" key="6">
    <source>
        <dbReference type="ARBA" id="ARBA00022792"/>
    </source>
</evidence>
<evidence type="ECO:0000256" key="9">
    <source>
        <dbReference type="ARBA" id="ARBA00023128"/>
    </source>
</evidence>
<evidence type="ECO:0000256" key="1">
    <source>
        <dbReference type="ARBA" id="ARBA00004434"/>
    </source>
</evidence>
<dbReference type="RefSeq" id="XP_008580159.1">
    <property type="nucleotide sequence ID" value="XM_008581937.1"/>
</dbReference>
<dbReference type="InterPro" id="IPR029160">
    <property type="entry name" value="UQCC4"/>
</dbReference>
<evidence type="ECO:0000256" key="11">
    <source>
        <dbReference type="ARBA" id="ARBA00034713"/>
    </source>
</evidence>
<name>A0ABM0RHR8_GALVR</name>
<sequence>MIRVLRERAARAVRALRLAGCASRGLHPPPGGRARPASQREEDDDPDLPVQFSCSKANPTRWTVGHSVGKECRRPWWKVASLSVSLTALVIWCYLRQGSDADRWLRRVLEEEVTEPGDGSQEPETPASYGART</sequence>
<evidence type="ECO:0000256" key="4">
    <source>
        <dbReference type="ARBA" id="ARBA00022692"/>
    </source>
</evidence>
<dbReference type="PANTHER" id="PTHR35268">
    <property type="entry name" value="PROTEIN CCSMST1"/>
    <property type="match status" value="1"/>
</dbReference>
<keyword evidence="2" id="KW-0813">Transport</keyword>
<keyword evidence="7" id="KW-0249">Electron transport</keyword>
<comment type="subcellular location">
    <subcellularLocation>
        <location evidence="1">Mitochondrion inner membrane</location>
        <topology evidence="1">Single-pass membrane protein</topology>
    </subcellularLocation>
</comment>
<keyword evidence="5" id="KW-0732">Signal</keyword>
<evidence type="ECO:0000256" key="8">
    <source>
        <dbReference type="ARBA" id="ARBA00022989"/>
    </source>
</evidence>
<gene>
    <name evidence="14" type="primary">LOC103598024</name>
</gene>
<reference evidence="14" key="1">
    <citation type="submission" date="2025-08" db="UniProtKB">
        <authorList>
            <consortium name="RefSeq"/>
        </authorList>
    </citation>
    <scope>IDENTIFICATION</scope>
</reference>
<dbReference type="Proteomes" id="UP000694923">
    <property type="component" value="Unplaced"/>
</dbReference>
<feature type="region of interest" description="Disordered" evidence="12">
    <location>
        <begin position="111"/>
        <end position="133"/>
    </location>
</feature>
<evidence type="ECO:0000313" key="14">
    <source>
        <dbReference type="RefSeq" id="XP_008580159.1"/>
    </source>
</evidence>
<keyword evidence="3" id="KW-0679">Respiratory chain</keyword>
<evidence type="ECO:0000256" key="5">
    <source>
        <dbReference type="ARBA" id="ARBA00022729"/>
    </source>
</evidence>
<protein>
    <submittedName>
        <fullName evidence="14">Protein CCSMST1</fullName>
    </submittedName>
</protein>
<dbReference type="PRINTS" id="PR02042">
    <property type="entry name" value="CCSMST1"/>
</dbReference>
<keyword evidence="9" id="KW-0496">Mitochondrion</keyword>
<keyword evidence="8" id="KW-1133">Transmembrane helix</keyword>
<evidence type="ECO:0000256" key="12">
    <source>
        <dbReference type="SAM" id="MobiDB-lite"/>
    </source>
</evidence>
<evidence type="ECO:0000256" key="10">
    <source>
        <dbReference type="ARBA" id="ARBA00023136"/>
    </source>
</evidence>
<comment type="similarity">
    <text evidence="11">Belongs to the UQCC4 family.</text>
</comment>
<accession>A0ABM0RHR8</accession>
<dbReference type="PANTHER" id="PTHR35268:SF1">
    <property type="entry name" value="UBIQUINOL-CYTOCHROME-C REDUCTASE COMPLEX ASSEMBLY FACTOR 4"/>
    <property type="match status" value="1"/>
</dbReference>
<keyword evidence="13" id="KW-1185">Reference proteome</keyword>
<dbReference type="GeneID" id="103598024"/>
<evidence type="ECO:0000256" key="3">
    <source>
        <dbReference type="ARBA" id="ARBA00022660"/>
    </source>
</evidence>
<dbReference type="Pfam" id="PF15013">
    <property type="entry name" value="CCSMST1"/>
    <property type="match status" value="1"/>
</dbReference>
<evidence type="ECO:0000256" key="7">
    <source>
        <dbReference type="ARBA" id="ARBA00022982"/>
    </source>
</evidence>
<feature type="region of interest" description="Disordered" evidence="12">
    <location>
        <begin position="23"/>
        <end position="52"/>
    </location>
</feature>
<organism evidence="13 14">
    <name type="scientific">Galeopterus variegatus</name>
    <name type="common">Malayan flying lemur</name>
    <name type="synonym">Cynocephalus variegatus</name>
    <dbReference type="NCBI Taxonomy" id="482537"/>
    <lineage>
        <taxon>Eukaryota</taxon>
        <taxon>Metazoa</taxon>
        <taxon>Chordata</taxon>
        <taxon>Craniata</taxon>
        <taxon>Vertebrata</taxon>
        <taxon>Euteleostomi</taxon>
        <taxon>Mammalia</taxon>
        <taxon>Eutheria</taxon>
        <taxon>Euarchontoglires</taxon>
        <taxon>Dermoptera</taxon>
        <taxon>Cynocephalidae</taxon>
        <taxon>Galeopterus</taxon>
    </lineage>
</organism>
<keyword evidence="10" id="KW-0472">Membrane</keyword>
<keyword evidence="4" id="KW-0812">Transmembrane</keyword>
<dbReference type="InterPro" id="IPR023248">
    <property type="entry name" value="UQCC4_vert"/>
</dbReference>